<keyword evidence="7" id="KW-0325">Glycoprotein</keyword>
<sequence>MCPIPTLYSSRNDGLCIRYAIVDPPEDEWGTLGADGQWSGVFGVVSRQEADAGWLPFEVTRHRARHFDFTSPTDHSTLTFVYRPAILDQRWLLLVRPLSWEVFACLAAAVPAVITVLLLTEMTSPVIRDLSRQDPRQNQHPITSRVRVMRILQRCCRVVIGAVLAEPCEYEWRSGPSRLVVACWWGVALVLGAAYSGSLVAQLSYFQPLVPFRTLEEVARQTEYSWGMLGNSSIHSMILQGNLSLYRNLREGLDRFVKTDPTVLAGDEGTHFNKVVGDKYVFIGMRDTIDLWLQRDCGLVRGEDPVRQLLVAPAFAKDSALTRYFSDVIEELRAVGLVDEWHKRWMPDGSDCTTISTQRHVTVSLAHLQGAFYVVASGCGLSTLLLLLEMCLARALRHRPAVQKRH</sequence>
<feature type="domain" description="Ionotropic glutamate receptor C-terminal" evidence="9">
    <location>
        <begin position="99"/>
        <end position="379"/>
    </location>
</feature>
<dbReference type="InterPro" id="IPR052192">
    <property type="entry name" value="Insect_Ionotropic_Sensory_Rcpt"/>
</dbReference>
<evidence type="ECO:0000256" key="2">
    <source>
        <dbReference type="ARBA" id="ARBA00022475"/>
    </source>
</evidence>
<dbReference type="InterPro" id="IPR001320">
    <property type="entry name" value="Iontro_rcpt_C"/>
</dbReference>
<organism evidence="10 11">
    <name type="scientific">Batillaria attramentaria</name>
    <dbReference type="NCBI Taxonomy" id="370345"/>
    <lineage>
        <taxon>Eukaryota</taxon>
        <taxon>Metazoa</taxon>
        <taxon>Spiralia</taxon>
        <taxon>Lophotrochozoa</taxon>
        <taxon>Mollusca</taxon>
        <taxon>Gastropoda</taxon>
        <taxon>Caenogastropoda</taxon>
        <taxon>Sorbeoconcha</taxon>
        <taxon>Cerithioidea</taxon>
        <taxon>Batillariidae</taxon>
        <taxon>Batillaria</taxon>
    </lineage>
</organism>
<feature type="transmembrane region" description="Helical" evidence="8">
    <location>
        <begin position="371"/>
        <end position="396"/>
    </location>
</feature>
<dbReference type="Gene3D" id="3.40.190.10">
    <property type="entry name" value="Periplasmic binding protein-like II"/>
    <property type="match status" value="1"/>
</dbReference>
<keyword evidence="6" id="KW-0675">Receptor</keyword>
<keyword evidence="4 8" id="KW-1133">Transmembrane helix</keyword>
<feature type="transmembrane region" description="Helical" evidence="8">
    <location>
        <begin position="179"/>
        <end position="205"/>
    </location>
</feature>
<evidence type="ECO:0000256" key="7">
    <source>
        <dbReference type="ARBA" id="ARBA00023180"/>
    </source>
</evidence>
<evidence type="ECO:0000256" key="3">
    <source>
        <dbReference type="ARBA" id="ARBA00022692"/>
    </source>
</evidence>
<dbReference type="EMBL" id="JACVVK020000024">
    <property type="protein sequence ID" value="KAK7502700.1"/>
    <property type="molecule type" value="Genomic_DNA"/>
</dbReference>
<name>A0ABD0LSX5_9CAEN</name>
<dbReference type="AlphaFoldDB" id="A0ABD0LSX5"/>
<evidence type="ECO:0000313" key="10">
    <source>
        <dbReference type="EMBL" id="KAK7502700.1"/>
    </source>
</evidence>
<evidence type="ECO:0000259" key="9">
    <source>
        <dbReference type="Pfam" id="PF00060"/>
    </source>
</evidence>
<dbReference type="Pfam" id="PF00060">
    <property type="entry name" value="Lig_chan"/>
    <property type="match status" value="1"/>
</dbReference>
<keyword evidence="3 8" id="KW-0812">Transmembrane</keyword>
<proteinExistence type="predicted"/>
<keyword evidence="5 8" id="KW-0472">Membrane</keyword>
<feature type="transmembrane region" description="Helical" evidence="8">
    <location>
        <begin position="98"/>
        <end position="119"/>
    </location>
</feature>
<reference evidence="10 11" key="1">
    <citation type="journal article" date="2023" name="Sci. Data">
        <title>Genome assembly of the Korean intertidal mud-creeper Batillaria attramentaria.</title>
        <authorList>
            <person name="Patra A.K."/>
            <person name="Ho P.T."/>
            <person name="Jun S."/>
            <person name="Lee S.J."/>
            <person name="Kim Y."/>
            <person name="Won Y.J."/>
        </authorList>
    </citation>
    <scope>NUCLEOTIDE SEQUENCE [LARGE SCALE GENOMIC DNA]</scope>
    <source>
        <strain evidence="10">Wonlab-2016</strain>
    </source>
</reference>
<dbReference type="SUPFAM" id="SSF53850">
    <property type="entry name" value="Periplasmic binding protein-like II"/>
    <property type="match status" value="1"/>
</dbReference>
<evidence type="ECO:0000313" key="11">
    <source>
        <dbReference type="Proteomes" id="UP001519460"/>
    </source>
</evidence>
<comment type="caution">
    <text evidence="10">The sequence shown here is derived from an EMBL/GenBank/DDBJ whole genome shotgun (WGS) entry which is preliminary data.</text>
</comment>
<dbReference type="GO" id="GO:0005886">
    <property type="term" value="C:plasma membrane"/>
    <property type="evidence" value="ECO:0007669"/>
    <property type="project" value="UniProtKB-SubCell"/>
</dbReference>
<evidence type="ECO:0000256" key="8">
    <source>
        <dbReference type="SAM" id="Phobius"/>
    </source>
</evidence>
<keyword evidence="2" id="KW-1003">Cell membrane</keyword>
<accession>A0ABD0LSX5</accession>
<dbReference type="GO" id="GO:0050906">
    <property type="term" value="P:detection of stimulus involved in sensory perception"/>
    <property type="evidence" value="ECO:0007669"/>
    <property type="project" value="UniProtKB-ARBA"/>
</dbReference>
<keyword evidence="11" id="KW-1185">Reference proteome</keyword>
<evidence type="ECO:0000256" key="5">
    <source>
        <dbReference type="ARBA" id="ARBA00023136"/>
    </source>
</evidence>
<evidence type="ECO:0000256" key="1">
    <source>
        <dbReference type="ARBA" id="ARBA00004651"/>
    </source>
</evidence>
<gene>
    <name evidence="10" type="ORF">BaRGS_00005950</name>
</gene>
<dbReference type="Proteomes" id="UP001519460">
    <property type="component" value="Unassembled WGS sequence"/>
</dbReference>
<evidence type="ECO:0000256" key="4">
    <source>
        <dbReference type="ARBA" id="ARBA00022989"/>
    </source>
</evidence>
<protein>
    <recommendedName>
        <fullName evidence="9">Ionotropic glutamate receptor C-terminal domain-containing protein</fullName>
    </recommendedName>
</protein>
<comment type="subcellular location">
    <subcellularLocation>
        <location evidence="1">Cell membrane</location>
        <topology evidence="1">Multi-pass membrane protein</topology>
    </subcellularLocation>
</comment>
<evidence type="ECO:0000256" key="6">
    <source>
        <dbReference type="ARBA" id="ARBA00023170"/>
    </source>
</evidence>
<dbReference type="PANTHER" id="PTHR42643:SF24">
    <property type="entry name" value="IONOTROPIC RECEPTOR 60A"/>
    <property type="match status" value="1"/>
</dbReference>
<dbReference type="PANTHER" id="PTHR42643">
    <property type="entry name" value="IONOTROPIC RECEPTOR 20A-RELATED"/>
    <property type="match status" value="1"/>
</dbReference>
<dbReference type="Gene3D" id="1.10.287.70">
    <property type="match status" value="1"/>
</dbReference>